<comment type="caution">
    <text evidence="5">The sequence shown here is derived from an EMBL/GenBank/DDBJ whole genome shotgun (WGS) entry which is preliminary data.</text>
</comment>
<dbReference type="RefSeq" id="WP_134466034.1">
    <property type="nucleotide sequence ID" value="NZ_JBHMFL010000057.1"/>
</dbReference>
<dbReference type="GeneID" id="97303864"/>
<dbReference type="Pfam" id="PF12833">
    <property type="entry name" value="HTH_18"/>
    <property type="match status" value="1"/>
</dbReference>
<dbReference type="SMART" id="SM00342">
    <property type="entry name" value="HTH_ARAC"/>
    <property type="match status" value="1"/>
</dbReference>
<feature type="domain" description="HTH araC/xylS-type" evidence="4">
    <location>
        <begin position="2"/>
        <end position="101"/>
    </location>
</feature>
<dbReference type="PROSITE" id="PS01124">
    <property type="entry name" value="HTH_ARAC_FAMILY_2"/>
    <property type="match status" value="1"/>
</dbReference>
<reference evidence="5 6" key="1">
    <citation type="submission" date="2019-03" db="EMBL/GenBank/DDBJ databases">
        <title>Complete Genome Sequence of Paraburkholderia dipogonis ICMP 19430T, a Nitrogen-fixing Symbiont of the South African Invasive Legume Dipogon lignosus in New Zealand.</title>
        <authorList>
            <person name="De Meyer S.E."/>
        </authorList>
    </citation>
    <scope>NUCLEOTIDE SEQUENCE [LARGE SCALE GENOMIC DNA]</scope>
    <source>
        <strain evidence="5 6">ICMP 19430</strain>
    </source>
</reference>
<protein>
    <submittedName>
        <fullName evidence="5">AraC family transcriptional regulator</fullName>
    </submittedName>
</protein>
<evidence type="ECO:0000313" key="5">
    <source>
        <dbReference type="EMBL" id="TFE37508.1"/>
    </source>
</evidence>
<dbReference type="GO" id="GO:0043565">
    <property type="term" value="F:sequence-specific DNA binding"/>
    <property type="evidence" value="ECO:0007669"/>
    <property type="project" value="InterPro"/>
</dbReference>
<name>A0A4Y8MJ95_9BURK</name>
<dbReference type="SUPFAM" id="SSF46689">
    <property type="entry name" value="Homeodomain-like"/>
    <property type="match status" value="1"/>
</dbReference>
<keyword evidence="1" id="KW-0805">Transcription regulation</keyword>
<dbReference type="Gene3D" id="1.10.10.60">
    <property type="entry name" value="Homeodomain-like"/>
    <property type="match status" value="1"/>
</dbReference>
<dbReference type="InterPro" id="IPR050204">
    <property type="entry name" value="AraC_XylS_family_regulators"/>
</dbReference>
<proteinExistence type="predicted"/>
<dbReference type="GO" id="GO:0003700">
    <property type="term" value="F:DNA-binding transcription factor activity"/>
    <property type="evidence" value="ECO:0007669"/>
    <property type="project" value="InterPro"/>
</dbReference>
<dbReference type="AlphaFoldDB" id="A0A4Y8MJ95"/>
<dbReference type="Proteomes" id="UP000297385">
    <property type="component" value="Unassembled WGS sequence"/>
</dbReference>
<gene>
    <name evidence="5" type="ORF">E2553_39400</name>
</gene>
<dbReference type="PANTHER" id="PTHR46796">
    <property type="entry name" value="HTH-TYPE TRANSCRIPTIONAL ACTIVATOR RHAS-RELATED"/>
    <property type="match status" value="1"/>
</dbReference>
<evidence type="ECO:0000313" key="6">
    <source>
        <dbReference type="Proteomes" id="UP000297385"/>
    </source>
</evidence>
<dbReference type="EMBL" id="SNVI01000005">
    <property type="protein sequence ID" value="TFE37508.1"/>
    <property type="molecule type" value="Genomic_DNA"/>
</dbReference>
<accession>A0A4Y8MJ95</accession>
<keyword evidence="2" id="KW-0238">DNA-binding</keyword>
<evidence type="ECO:0000256" key="2">
    <source>
        <dbReference type="ARBA" id="ARBA00023125"/>
    </source>
</evidence>
<dbReference type="InterPro" id="IPR009057">
    <property type="entry name" value="Homeodomain-like_sf"/>
</dbReference>
<organism evidence="5 6">
    <name type="scientific">Paraburkholderia dipogonis</name>
    <dbReference type="NCBI Taxonomy" id="1211383"/>
    <lineage>
        <taxon>Bacteria</taxon>
        <taxon>Pseudomonadati</taxon>
        <taxon>Pseudomonadota</taxon>
        <taxon>Betaproteobacteria</taxon>
        <taxon>Burkholderiales</taxon>
        <taxon>Burkholderiaceae</taxon>
        <taxon>Paraburkholderia</taxon>
    </lineage>
</organism>
<evidence type="ECO:0000259" key="4">
    <source>
        <dbReference type="PROSITE" id="PS01124"/>
    </source>
</evidence>
<dbReference type="InterPro" id="IPR018060">
    <property type="entry name" value="HTH_AraC"/>
</dbReference>
<evidence type="ECO:0000256" key="3">
    <source>
        <dbReference type="ARBA" id="ARBA00023163"/>
    </source>
</evidence>
<keyword evidence="3" id="KW-0804">Transcription</keyword>
<evidence type="ECO:0000256" key="1">
    <source>
        <dbReference type="ARBA" id="ARBA00023015"/>
    </source>
</evidence>
<sequence length="104" mass="11624">MDAVLAYIDSRLCAPISLEDLARAASMSSRALNILCHRHHGVPPMKLLRNLRLDAARARLLGDASASITDTALALGFGHLGRFSAYFFSRFQELPRDTRRRRES</sequence>